<evidence type="ECO:0000313" key="2">
    <source>
        <dbReference type="Proteomes" id="UP001300096"/>
    </source>
</evidence>
<evidence type="ECO:0000313" key="1">
    <source>
        <dbReference type="EMBL" id="MCK2036686.1"/>
    </source>
</evidence>
<gene>
    <name evidence="1" type="ORF">KZC51_11115</name>
</gene>
<comment type="caution">
    <text evidence="1">The sequence shown here is derived from an EMBL/GenBank/DDBJ whole genome shotgun (WGS) entry which is preliminary data.</text>
</comment>
<proteinExistence type="predicted"/>
<reference evidence="1 2" key="1">
    <citation type="submission" date="2021-06" db="EMBL/GenBank/DDBJ databases">
        <title>Genome-based taxonomic framework of Microbacterium strains isolated from marine environment, the description of four new species and reclassification of four preexisting species.</title>
        <authorList>
            <person name="Lee S.D."/>
            <person name="Kim S.-M."/>
            <person name="Byeon Y.-S."/>
            <person name="Yang H.L."/>
            <person name="Kim I.S."/>
        </authorList>
    </citation>
    <scope>NUCLEOTIDE SEQUENCE [LARGE SCALE GENOMIC DNA]</scope>
    <source>
        <strain evidence="1 2">SSW1-49</strain>
    </source>
</reference>
<organism evidence="1 2">
    <name type="scientific">Microbacterium croceum</name>
    <dbReference type="NCBI Taxonomy" id="2851645"/>
    <lineage>
        <taxon>Bacteria</taxon>
        <taxon>Bacillati</taxon>
        <taxon>Actinomycetota</taxon>
        <taxon>Actinomycetes</taxon>
        <taxon>Micrococcales</taxon>
        <taxon>Microbacteriaceae</taxon>
        <taxon>Microbacterium</taxon>
    </lineage>
</organism>
<dbReference type="EMBL" id="JAHWXN010000001">
    <property type="protein sequence ID" value="MCK2036686.1"/>
    <property type="molecule type" value="Genomic_DNA"/>
</dbReference>
<name>A0ABT0FF41_9MICO</name>
<protein>
    <submittedName>
        <fullName evidence="1">DUF2017 domain-containing protein</fullName>
    </submittedName>
</protein>
<sequence length="162" mass="18009">MTSATIILPLAYLEGVHLAQLVDDLAELVGADRDVQDPAIIRLTPTPYPDDEEASDSFTASTREDLLDRRLLDAHTVHNALQGFQAVDDLTEADALAPRDVVIRATDIDAWMRTLTALRLVIATRLGITSDDDHDPEDDRYGIYDWLGYRLETVITAADEFD</sequence>
<accession>A0ABT0FF41</accession>
<dbReference type="RefSeq" id="WP_247630038.1">
    <property type="nucleotide sequence ID" value="NZ_JAHWXN010000001.1"/>
</dbReference>
<dbReference type="InterPro" id="IPR018561">
    <property type="entry name" value="AosR"/>
</dbReference>
<keyword evidence="2" id="KW-1185">Reference proteome</keyword>
<dbReference type="Pfam" id="PF09438">
    <property type="entry name" value="DUF2017"/>
    <property type="match status" value="1"/>
</dbReference>
<dbReference type="Proteomes" id="UP001300096">
    <property type="component" value="Unassembled WGS sequence"/>
</dbReference>